<reference evidence="2 3" key="1">
    <citation type="submission" date="2015-09" db="EMBL/GenBank/DDBJ databases">
        <authorList>
            <consortium name="Pathogen Informatics"/>
        </authorList>
    </citation>
    <scope>NUCLEOTIDE SEQUENCE [LARGE SCALE GENOMIC DNA]</scope>
    <source>
        <strain evidence="2 3">2789STDY5834889</strain>
    </source>
</reference>
<organism evidence="2 3">
    <name type="scientific">[Ruminococcus] torques</name>
    <dbReference type="NCBI Taxonomy" id="33039"/>
    <lineage>
        <taxon>Bacteria</taxon>
        <taxon>Bacillati</taxon>
        <taxon>Bacillota</taxon>
        <taxon>Clostridia</taxon>
        <taxon>Lachnospirales</taxon>
        <taxon>Lachnospiraceae</taxon>
        <taxon>Mediterraneibacter</taxon>
    </lineage>
</organism>
<dbReference type="EMBL" id="CZBX01000001">
    <property type="protein sequence ID" value="CUQ81405.1"/>
    <property type="molecule type" value="Genomic_DNA"/>
</dbReference>
<feature type="transmembrane region" description="Helical" evidence="1">
    <location>
        <begin position="53"/>
        <end position="77"/>
    </location>
</feature>
<keyword evidence="1" id="KW-0812">Transmembrane</keyword>
<keyword evidence="1" id="KW-0472">Membrane</keyword>
<evidence type="ECO:0000313" key="2">
    <source>
        <dbReference type="EMBL" id="CUQ81405.1"/>
    </source>
</evidence>
<evidence type="ECO:0000313" key="3">
    <source>
        <dbReference type="Proteomes" id="UP000078383"/>
    </source>
</evidence>
<name>A0A174Z1V0_9FIRM</name>
<gene>
    <name evidence="2" type="ORF">ERS852502_00289</name>
</gene>
<accession>A0A174Z1V0</accession>
<proteinExistence type="predicted"/>
<sequence length="79" mass="8653">MYGKLWSFVNHYIDADHALAVYLPILIVGWTIIGTLFGLGICSAIRIDLIQSLADILCAGGYAGIFLGLFGGILYLYRK</sequence>
<dbReference type="AlphaFoldDB" id="A0A174Z1V0"/>
<feature type="transmembrane region" description="Helical" evidence="1">
    <location>
        <begin position="20"/>
        <end position="41"/>
    </location>
</feature>
<dbReference type="RefSeq" id="WP_055170635.1">
    <property type="nucleotide sequence ID" value="NZ_CZBX01000001.1"/>
</dbReference>
<evidence type="ECO:0000256" key="1">
    <source>
        <dbReference type="SAM" id="Phobius"/>
    </source>
</evidence>
<protein>
    <submittedName>
        <fullName evidence="2">Uncharacterized protein</fullName>
    </submittedName>
</protein>
<dbReference type="Proteomes" id="UP000078383">
    <property type="component" value="Unassembled WGS sequence"/>
</dbReference>
<dbReference type="OrthoDB" id="2064901at2"/>
<keyword evidence="1" id="KW-1133">Transmembrane helix</keyword>